<dbReference type="InterPro" id="IPR006158">
    <property type="entry name" value="Cobalamin-bd"/>
</dbReference>
<evidence type="ECO:0000259" key="1">
    <source>
        <dbReference type="PROSITE" id="PS51332"/>
    </source>
</evidence>
<dbReference type="AlphaFoldDB" id="D6SSX9"/>
<dbReference type="PROSITE" id="PS51332">
    <property type="entry name" value="B12_BINDING"/>
    <property type="match status" value="1"/>
</dbReference>
<reference evidence="2" key="1">
    <citation type="submission" date="2010-05" db="EMBL/GenBank/DDBJ databases">
        <title>The draft genome of Desulfonatronospira thiodismutans ASO3-1.</title>
        <authorList>
            <consortium name="US DOE Joint Genome Institute (JGI-PGF)"/>
            <person name="Lucas S."/>
            <person name="Copeland A."/>
            <person name="Lapidus A."/>
            <person name="Cheng J.-F."/>
            <person name="Bruce D."/>
            <person name="Goodwin L."/>
            <person name="Pitluck S."/>
            <person name="Chertkov O."/>
            <person name="Brettin T."/>
            <person name="Detter J.C."/>
            <person name="Han C."/>
            <person name="Land M.L."/>
            <person name="Hauser L."/>
            <person name="Kyrpides N."/>
            <person name="Mikhailova N."/>
            <person name="Muyzer G."/>
            <person name="Woyke T."/>
        </authorList>
    </citation>
    <scope>NUCLEOTIDE SEQUENCE [LARGE SCALE GENOMIC DNA]</scope>
    <source>
        <strain evidence="2">ASO3-1</strain>
    </source>
</reference>
<dbReference type="RefSeq" id="WP_008871144.1">
    <property type="nucleotide sequence ID" value="NZ_ACJN02000003.1"/>
</dbReference>
<proteinExistence type="predicted"/>
<dbReference type="Pfam" id="PF02607">
    <property type="entry name" value="B12-binding_2"/>
    <property type="match status" value="1"/>
</dbReference>
<dbReference type="Proteomes" id="UP000005496">
    <property type="component" value="Unassembled WGS sequence"/>
</dbReference>
<name>D6SSX9_9BACT</name>
<dbReference type="OrthoDB" id="5498228at2"/>
<evidence type="ECO:0000313" key="2">
    <source>
        <dbReference type="EMBL" id="EFI33795.1"/>
    </source>
</evidence>
<dbReference type="Gene3D" id="1.10.1240.10">
    <property type="entry name" value="Methionine synthase domain"/>
    <property type="match status" value="1"/>
</dbReference>
<dbReference type="EMBL" id="ACJN02000003">
    <property type="protein sequence ID" value="EFI33795.1"/>
    <property type="molecule type" value="Genomic_DNA"/>
</dbReference>
<keyword evidence="3" id="KW-1185">Reference proteome</keyword>
<dbReference type="SUPFAM" id="SSF52242">
    <property type="entry name" value="Cobalamin (vitamin B12)-binding domain"/>
    <property type="match status" value="1"/>
</dbReference>
<dbReference type="GO" id="GO:0031419">
    <property type="term" value="F:cobalamin binding"/>
    <property type="evidence" value="ECO:0007669"/>
    <property type="project" value="InterPro"/>
</dbReference>
<feature type="domain" description="B12-binding" evidence="1">
    <location>
        <begin position="101"/>
        <end position="225"/>
    </location>
</feature>
<protein>
    <submittedName>
        <fullName evidence="2">Cobalamin B12-binding domain protein</fullName>
    </submittedName>
</protein>
<sequence>MNKQASCISKENPYCELAQSYLDCIRGSSRNEAVRLILDAVNRGVDIQDIYMYVFQPVQYEMGRLWLANQISIAQEHYCTAVTQLIMSHLYPRIMTFEKNGLSMVACCVGGELHELGIRMVTDLLEMKGWDTYYLGANMPEKEVVRSVKDQNVHLLAVSATLTSNRPRVEAIIKEVRQTPGLEGVKIMVGGHAFLQEPGGWEKIGADGSAMDAVQAVELAFSLCS</sequence>
<dbReference type="Pfam" id="PF02310">
    <property type="entry name" value="B12-binding"/>
    <property type="match status" value="1"/>
</dbReference>
<accession>D6SSX9</accession>
<comment type="caution">
    <text evidence="2">The sequence shown here is derived from an EMBL/GenBank/DDBJ whole genome shotgun (WGS) entry which is preliminary data.</text>
</comment>
<dbReference type="InterPro" id="IPR036594">
    <property type="entry name" value="Meth_synthase_dom"/>
</dbReference>
<dbReference type="Gene3D" id="3.40.50.280">
    <property type="entry name" value="Cobalamin-binding domain"/>
    <property type="match status" value="1"/>
</dbReference>
<organism evidence="2 3">
    <name type="scientific">Desulfonatronospira thiodismutans ASO3-1</name>
    <dbReference type="NCBI Taxonomy" id="555779"/>
    <lineage>
        <taxon>Bacteria</taxon>
        <taxon>Pseudomonadati</taxon>
        <taxon>Thermodesulfobacteriota</taxon>
        <taxon>Desulfovibrionia</taxon>
        <taxon>Desulfovibrionales</taxon>
        <taxon>Desulfonatronovibrionaceae</taxon>
        <taxon>Desulfonatronospira</taxon>
    </lineage>
</organism>
<dbReference type="InterPro" id="IPR036724">
    <property type="entry name" value="Cobalamin-bd_sf"/>
</dbReference>
<dbReference type="InterPro" id="IPR003759">
    <property type="entry name" value="Cbl-bd_cap"/>
</dbReference>
<evidence type="ECO:0000313" key="3">
    <source>
        <dbReference type="Proteomes" id="UP000005496"/>
    </source>
</evidence>
<gene>
    <name evidence="2" type="ORF">Dthio_PD1134</name>
</gene>
<dbReference type="GO" id="GO:0046872">
    <property type="term" value="F:metal ion binding"/>
    <property type="evidence" value="ECO:0007669"/>
    <property type="project" value="InterPro"/>
</dbReference>
<dbReference type="eggNOG" id="COG5012">
    <property type="taxonomic scope" value="Bacteria"/>
</dbReference>